<dbReference type="Proteomes" id="UP000053257">
    <property type="component" value="Unassembled WGS sequence"/>
</dbReference>
<sequence>MDDQYLEHPQHVDVQLCVQPRRSLTEHPDSVVWAISWRVGTKTGVRILHREPRAGFNKLWKRSLQDVVVSTQDVSEVLIGTNATPLDMECYTLGALDPAQRMGLLRIANNLGRRGQETDRQWTQRILESAIGHGLFERGSVDRCIHEALA</sequence>
<dbReference type="EMBL" id="KN840547">
    <property type="protein sequence ID" value="KIP05313.1"/>
    <property type="molecule type" value="Genomic_DNA"/>
</dbReference>
<organism evidence="1 2">
    <name type="scientific">Phlebiopsis gigantea (strain 11061_1 CR5-6)</name>
    <name type="common">White-rot fungus</name>
    <name type="synonym">Peniophora gigantea</name>
    <dbReference type="NCBI Taxonomy" id="745531"/>
    <lineage>
        <taxon>Eukaryota</taxon>
        <taxon>Fungi</taxon>
        <taxon>Dikarya</taxon>
        <taxon>Basidiomycota</taxon>
        <taxon>Agaricomycotina</taxon>
        <taxon>Agaricomycetes</taxon>
        <taxon>Polyporales</taxon>
        <taxon>Phanerochaetaceae</taxon>
        <taxon>Phlebiopsis</taxon>
    </lineage>
</organism>
<keyword evidence="2" id="KW-1185">Reference proteome</keyword>
<gene>
    <name evidence="1" type="ORF">PHLGIDRAFT_161585</name>
</gene>
<evidence type="ECO:0000313" key="1">
    <source>
        <dbReference type="EMBL" id="KIP05313.1"/>
    </source>
</evidence>
<dbReference type="HOGENOM" id="CLU_1741248_0_0_1"/>
<protein>
    <submittedName>
        <fullName evidence="1">Uncharacterized protein</fullName>
    </submittedName>
</protein>
<evidence type="ECO:0000313" key="2">
    <source>
        <dbReference type="Proteomes" id="UP000053257"/>
    </source>
</evidence>
<accession>A0A0C3PHG8</accession>
<reference evidence="1 2" key="1">
    <citation type="journal article" date="2014" name="PLoS Genet.">
        <title>Analysis of the Phlebiopsis gigantea genome, transcriptome and secretome provides insight into its pioneer colonization strategies of wood.</title>
        <authorList>
            <person name="Hori C."/>
            <person name="Ishida T."/>
            <person name="Igarashi K."/>
            <person name="Samejima M."/>
            <person name="Suzuki H."/>
            <person name="Master E."/>
            <person name="Ferreira P."/>
            <person name="Ruiz-Duenas F.J."/>
            <person name="Held B."/>
            <person name="Canessa P."/>
            <person name="Larrondo L.F."/>
            <person name="Schmoll M."/>
            <person name="Druzhinina I.S."/>
            <person name="Kubicek C.P."/>
            <person name="Gaskell J.A."/>
            <person name="Kersten P."/>
            <person name="St John F."/>
            <person name="Glasner J."/>
            <person name="Sabat G."/>
            <person name="Splinter BonDurant S."/>
            <person name="Syed K."/>
            <person name="Yadav J."/>
            <person name="Mgbeahuruike A.C."/>
            <person name="Kovalchuk A."/>
            <person name="Asiegbu F.O."/>
            <person name="Lackner G."/>
            <person name="Hoffmeister D."/>
            <person name="Rencoret J."/>
            <person name="Gutierrez A."/>
            <person name="Sun H."/>
            <person name="Lindquist E."/>
            <person name="Barry K."/>
            <person name="Riley R."/>
            <person name="Grigoriev I.V."/>
            <person name="Henrissat B."/>
            <person name="Kues U."/>
            <person name="Berka R.M."/>
            <person name="Martinez A.T."/>
            <person name="Covert S.F."/>
            <person name="Blanchette R.A."/>
            <person name="Cullen D."/>
        </authorList>
    </citation>
    <scope>NUCLEOTIDE SEQUENCE [LARGE SCALE GENOMIC DNA]</scope>
    <source>
        <strain evidence="1 2">11061_1 CR5-6</strain>
    </source>
</reference>
<dbReference type="AlphaFoldDB" id="A0A0C3PHG8"/>
<name>A0A0C3PHG8_PHLG1</name>
<proteinExistence type="predicted"/>